<dbReference type="EMBL" id="QGTR01000002">
    <property type="protein sequence ID" value="PWW02226.1"/>
    <property type="molecule type" value="Genomic_DNA"/>
</dbReference>
<keyword evidence="1" id="KW-0732">Signal</keyword>
<dbReference type="AlphaFoldDB" id="A0A317PN78"/>
<evidence type="ECO:0000313" key="3">
    <source>
        <dbReference type="Proteomes" id="UP000246352"/>
    </source>
</evidence>
<feature type="signal peptide" evidence="1">
    <location>
        <begin position="1"/>
        <end position="27"/>
    </location>
</feature>
<evidence type="ECO:0000313" key="2">
    <source>
        <dbReference type="EMBL" id="PWW02226.1"/>
    </source>
</evidence>
<gene>
    <name evidence="2" type="ORF">DFR52_102894</name>
</gene>
<dbReference type="OrthoDB" id="8454730at2"/>
<accession>A0A317PN78</accession>
<organism evidence="2 3">
    <name type="scientific">Hoeflea marina</name>
    <dbReference type="NCBI Taxonomy" id="274592"/>
    <lineage>
        <taxon>Bacteria</taxon>
        <taxon>Pseudomonadati</taxon>
        <taxon>Pseudomonadota</taxon>
        <taxon>Alphaproteobacteria</taxon>
        <taxon>Hyphomicrobiales</taxon>
        <taxon>Rhizobiaceae</taxon>
        <taxon>Hoeflea</taxon>
    </lineage>
</organism>
<name>A0A317PN78_9HYPH</name>
<protein>
    <submittedName>
        <fullName evidence="2">Uncharacterized protein</fullName>
    </submittedName>
</protein>
<sequence length="82" mass="8224">MTRTFLHSALLALLLALSPLAAHPALAGDCSGAASQVAAQTGGQVLSVSAKSQGGGTVCQVTVLIPGNGNERPKKKTVTVRE</sequence>
<dbReference type="Proteomes" id="UP000246352">
    <property type="component" value="Unassembled WGS sequence"/>
</dbReference>
<reference evidence="2 3" key="1">
    <citation type="submission" date="2018-05" db="EMBL/GenBank/DDBJ databases">
        <title>Genomic Encyclopedia of Type Strains, Phase IV (KMG-IV): sequencing the most valuable type-strain genomes for metagenomic binning, comparative biology and taxonomic classification.</title>
        <authorList>
            <person name="Goeker M."/>
        </authorList>
    </citation>
    <scope>NUCLEOTIDE SEQUENCE [LARGE SCALE GENOMIC DNA]</scope>
    <source>
        <strain evidence="2 3">DSM 16791</strain>
    </source>
</reference>
<keyword evidence="3" id="KW-1185">Reference proteome</keyword>
<comment type="caution">
    <text evidence="2">The sequence shown here is derived from an EMBL/GenBank/DDBJ whole genome shotgun (WGS) entry which is preliminary data.</text>
</comment>
<evidence type="ECO:0000256" key="1">
    <source>
        <dbReference type="SAM" id="SignalP"/>
    </source>
</evidence>
<feature type="chain" id="PRO_5016264052" evidence="1">
    <location>
        <begin position="28"/>
        <end position="82"/>
    </location>
</feature>
<proteinExistence type="predicted"/>